<evidence type="ECO:0000313" key="12">
    <source>
        <dbReference type="Proteomes" id="UP000681526"/>
    </source>
</evidence>
<evidence type="ECO:0000256" key="5">
    <source>
        <dbReference type="ARBA" id="ARBA00022694"/>
    </source>
</evidence>
<sequence>MNDQKKDAAQAVWRAEDENGTARLAERLAGWAAPGTVIALDGDLGAGKTFFSQSFARALGVREVVNSPTFTIIKEYEDGRLPLYHMDVYRLSQDEADELGLDDYFYGQGVVLVEWASLIPDLLPPAHLAIAIEHAGGSARIIRLTGAGRPYADWCRRLAEEGVCGE</sequence>
<keyword evidence="6" id="KW-0479">Metal-binding</keyword>
<dbReference type="EMBL" id="CAJRAY010000024">
    <property type="protein sequence ID" value="CAG5082141.1"/>
    <property type="molecule type" value="Genomic_DNA"/>
</dbReference>
<comment type="similarity">
    <text evidence="2">Belongs to the TsaE family.</text>
</comment>
<keyword evidence="4" id="KW-0963">Cytoplasm</keyword>
<reference evidence="11 12" key="1">
    <citation type="submission" date="2021-04" db="EMBL/GenBank/DDBJ databases">
        <authorList>
            <person name="Rakotoarivonina H."/>
        </authorList>
    </citation>
    <scope>NUCLEOTIDE SEQUENCE [LARGE SCALE GENOMIC DNA]</scope>
    <source>
        <strain evidence="11 12">XE</strain>
    </source>
</reference>
<gene>
    <name evidence="11" type="primary">txxe 890-ydiB</name>
    <name evidence="11" type="ORF">TXXE_05890</name>
</gene>
<organism evidence="11 12">
    <name type="scientific">Thermobacillus xylanilyticus</name>
    <dbReference type="NCBI Taxonomy" id="76633"/>
    <lineage>
        <taxon>Bacteria</taxon>
        <taxon>Bacillati</taxon>
        <taxon>Bacillota</taxon>
        <taxon>Bacilli</taxon>
        <taxon>Bacillales</taxon>
        <taxon>Paenibacillaceae</taxon>
        <taxon>Thermobacillus</taxon>
    </lineage>
</organism>
<accession>A0ABN7RUI0</accession>
<evidence type="ECO:0000313" key="11">
    <source>
        <dbReference type="EMBL" id="CAG5082141.1"/>
    </source>
</evidence>
<comment type="subcellular location">
    <subcellularLocation>
        <location evidence="1">Cytoplasm</location>
    </subcellularLocation>
</comment>
<comment type="caution">
    <text evidence="11">The sequence shown here is derived from an EMBL/GenBank/DDBJ whole genome shotgun (WGS) entry which is preliminary data.</text>
</comment>
<name>A0ABN7RUI0_THEXY</name>
<dbReference type="InterPro" id="IPR027417">
    <property type="entry name" value="P-loop_NTPase"/>
</dbReference>
<dbReference type="PANTHER" id="PTHR33540:SF2">
    <property type="entry name" value="TRNA THREONYLCARBAMOYLADENOSINE BIOSYNTHESIS PROTEIN TSAE"/>
    <property type="match status" value="1"/>
</dbReference>
<evidence type="ECO:0000256" key="6">
    <source>
        <dbReference type="ARBA" id="ARBA00022723"/>
    </source>
</evidence>
<dbReference type="PANTHER" id="PTHR33540">
    <property type="entry name" value="TRNA THREONYLCARBAMOYLADENOSINE BIOSYNTHESIS PROTEIN TSAE"/>
    <property type="match status" value="1"/>
</dbReference>
<dbReference type="Gene3D" id="3.40.50.300">
    <property type="entry name" value="P-loop containing nucleotide triphosphate hydrolases"/>
    <property type="match status" value="1"/>
</dbReference>
<evidence type="ECO:0000256" key="2">
    <source>
        <dbReference type="ARBA" id="ARBA00007599"/>
    </source>
</evidence>
<dbReference type="NCBIfam" id="TIGR00150">
    <property type="entry name" value="T6A_YjeE"/>
    <property type="match status" value="1"/>
</dbReference>
<dbReference type="SUPFAM" id="SSF52540">
    <property type="entry name" value="P-loop containing nucleoside triphosphate hydrolases"/>
    <property type="match status" value="1"/>
</dbReference>
<evidence type="ECO:0000256" key="7">
    <source>
        <dbReference type="ARBA" id="ARBA00022741"/>
    </source>
</evidence>
<keyword evidence="9" id="KW-0460">Magnesium</keyword>
<evidence type="ECO:0000256" key="9">
    <source>
        <dbReference type="ARBA" id="ARBA00022842"/>
    </source>
</evidence>
<evidence type="ECO:0000256" key="4">
    <source>
        <dbReference type="ARBA" id="ARBA00022490"/>
    </source>
</evidence>
<protein>
    <recommendedName>
        <fullName evidence="3">tRNA threonylcarbamoyladenosine biosynthesis protein TsaE</fullName>
    </recommendedName>
    <alternativeName>
        <fullName evidence="10">t(6)A37 threonylcarbamoyladenosine biosynthesis protein TsaE</fullName>
    </alternativeName>
</protein>
<dbReference type="RefSeq" id="WP_213483828.1">
    <property type="nucleotide sequence ID" value="NZ_CAJRAY010000024.1"/>
</dbReference>
<dbReference type="InterPro" id="IPR003442">
    <property type="entry name" value="T6A_TsaE"/>
</dbReference>
<dbReference type="Pfam" id="PF02367">
    <property type="entry name" value="TsaE"/>
    <property type="match status" value="1"/>
</dbReference>
<dbReference type="Proteomes" id="UP000681526">
    <property type="component" value="Unassembled WGS sequence"/>
</dbReference>
<keyword evidence="12" id="KW-1185">Reference proteome</keyword>
<keyword evidence="7" id="KW-0547">Nucleotide-binding</keyword>
<keyword evidence="8" id="KW-0067">ATP-binding</keyword>
<proteinExistence type="inferred from homology"/>
<evidence type="ECO:0000256" key="1">
    <source>
        <dbReference type="ARBA" id="ARBA00004496"/>
    </source>
</evidence>
<evidence type="ECO:0000256" key="3">
    <source>
        <dbReference type="ARBA" id="ARBA00019010"/>
    </source>
</evidence>
<evidence type="ECO:0000256" key="10">
    <source>
        <dbReference type="ARBA" id="ARBA00032441"/>
    </source>
</evidence>
<evidence type="ECO:0000256" key="8">
    <source>
        <dbReference type="ARBA" id="ARBA00022840"/>
    </source>
</evidence>
<keyword evidence="5" id="KW-0819">tRNA processing</keyword>